<dbReference type="AlphaFoldDB" id="A0A1T4QPV9"/>
<evidence type="ECO:0000256" key="1">
    <source>
        <dbReference type="ARBA" id="ARBA00001420"/>
    </source>
</evidence>
<evidence type="ECO:0000256" key="4">
    <source>
        <dbReference type="ARBA" id="ARBA00023316"/>
    </source>
</evidence>
<dbReference type="InterPro" id="IPR005300">
    <property type="entry name" value="MltA_B"/>
</dbReference>
<keyword evidence="6" id="KW-0732">Signal</keyword>
<gene>
    <name evidence="8" type="ORF">SAMN02745126_03370</name>
</gene>
<sequence>MRWSVLSGGAALLAVAGLLSACAGGLGGATTPKVAMAPISFNEIPGWSDDKHAEALAAFKNSCPKLTTSGDTRIVTDGGEKVITQGEWGQICGQANTVKTGDERGARRFFEDNFRPLVVQTTGSFTGYFEPELRGSRAPSRLFTVPVYRRPPDLTDQPYYTRAEIEQGALKGKGLEIVWVQDPVALYEVQVQGSGRVHLAEGGTLSLGFDGSNNRPYTALSTVLSDMGVMKRENATWPAIRDWLKRHPQQGRDVMRKNERYIFFKDTRLTSASGSEGVTLTAQRSLAVDTTFTPYGTPIWIDTARPVAGKAGATEPYRRLMIAQDSGTAIKGPARGDVFFGSTPQAADWAGRMVSNGKAIVLIPNKG</sequence>
<dbReference type="InterPro" id="IPR010611">
    <property type="entry name" value="3D_dom"/>
</dbReference>
<comment type="catalytic activity">
    <reaction evidence="1">
        <text>Exolytic cleavage of the (1-&gt;4)-beta-glycosidic linkage between N-acetylmuramic acid (MurNAc) and N-acetylglucosamine (GlcNAc) residues in peptidoglycan, from either the reducing or the non-reducing ends of the peptidoglycan chains, with concomitant formation of a 1,6-anhydrobond in the MurNAc residue.</text>
        <dbReference type="EC" id="4.2.2.n1"/>
    </reaction>
</comment>
<dbReference type="GO" id="GO:0009253">
    <property type="term" value="P:peptidoglycan catabolic process"/>
    <property type="evidence" value="ECO:0007669"/>
    <property type="project" value="TreeGrafter"/>
</dbReference>
<dbReference type="GO" id="GO:0004553">
    <property type="term" value="F:hydrolase activity, hydrolyzing O-glycosyl compounds"/>
    <property type="evidence" value="ECO:0007669"/>
    <property type="project" value="InterPro"/>
</dbReference>
<feature type="domain" description="Lytic transglycosylase MltA" evidence="7">
    <location>
        <begin position="132"/>
        <end position="265"/>
    </location>
</feature>
<dbReference type="InterPro" id="IPR026044">
    <property type="entry name" value="MltA"/>
</dbReference>
<dbReference type="EC" id="4.2.2.n1" evidence="2"/>
<evidence type="ECO:0000256" key="2">
    <source>
        <dbReference type="ARBA" id="ARBA00012587"/>
    </source>
</evidence>
<dbReference type="CDD" id="cd14668">
    <property type="entry name" value="mlta_B"/>
    <property type="match status" value="1"/>
</dbReference>
<dbReference type="GO" id="GO:0019867">
    <property type="term" value="C:outer membrane"/>
    <property type="evidence" value="ECO:0007669"/>
    <property type="project" value="InterPro"/>
</dbReference>
<organism evidence="8 9">
    <name type="scientific">Enhydrobacter aerosaccus</name>
    <dbReference type="NCBI Taxonomy" id="225324"/>
    <lineage>
        <taxon>Bacteria</taxon>
        <taxon>Pseudomonadati</taxon>
        <taxon>Pseudomonadota</taxon>
        <taxon>Alphaproteobacteria</taxon>
        <taxon>Hyphomicrobiales</taxon>
        <taxon>Enhydrobacter</taxon>
    </lineage>
</organism>
<dbReference type="Gene3D" id="2.40.40.10">
    <property type="entry name" value="RlpA-like domain"/>
    <property type="match status" value="1"/>
</dbReference>
<evidence type="ECO:0000256" key="3">
    <source>
        <dbReference type="ARBA" id="ARBA00023239"/>
    </source>
</evidence>
<keyword evidence="4" id="KW-0961">Cell wall biogenesis/degradation</keyword>
<dbReference type="Proteomes" id="UP000190092">
    <property type="component" value="Unassembled WGS sequence"/>
</dbReference>
<dbReference type="InterPro" id="IPR036908">
    <property type="entry name" value="RlpA-like_sf"/>
</dbReference>
<name>A0A1T4QPV9_9HYPH</name>
<dbReference type="CDD" id="cd14485">
    <property type="entry name" value="mltA_like_LT_A"/>
    <property type="match status" value="1"/>
</dbReference>
<evidence type="ECO:0000313" key="9">
    <source>
        <dbReference type="Proteomes" id="UP000190092"/>
    </source>
</evidence>
<keyword evidence="9" id="KW-1185">Reference proteome</keyword>
<evidence type="ECO:0000313" key="8">
    <source>
        <dbReference type="EMBL" id="SKA05735.1"/>
    </source>
</evidence>
<dbReference type="GO" id="GO:0071555">
    <property type="term" value="P:cell wall organization"/>
    <property type="evidence" value="ECO:0007669"/>
    <property type="project" value="UniProtKB-KW"/>
</dbReference>
<feature type="signal peptide" evidence="6">
    <location>
        <begin position="1"/>
        <end position="23"/>
    </location>
</feature>
<dbReference type="STRING" id="225324.SAMN02745126_03370"/>
<evidence type="ECO:0000256" key="6">
    <source>
        <dbReference type="SAM" id="SignalP"/>
    </source>
</evidence>
<dbReference type="Gene3D" id="2.40.240.50">
    <property type="entry name" value="Barwin-like endoglucanases"/>
    <property type="match status" value="1"/>
</dbReference>
<keyword evidence="3" id="KW-0456">Lyase</keyword>
<proteinExistence type="predicted"/>
<dbReference type="PROSITE" id="PS51257">
    <property type="entry name" value="PROKAR_LIPOPROTEIN"/>
    <property type="match status" value="1"/>
</dbReference>
<dbReference type="GO" id="GO:0008933">
    <property type="term" value="F:peptidoglycan lytic transglycosylase activity"/>
    <property type="evidence" value="ECO:0007669"/>
    <property type="project" value="TreeGrafter"/>
</dbReference>
<dbReference type="GO" id="GO:0009254">
    <property type="term" value="P:peptidoglycan turnover"/>
    <property type="evidence" value="ECO:0007669"/>
    <property type="project" value="InterPro"/>
</dbReference>
<dbReference type="PIRSF" id="PIRSF019422">
    <property type="entry name" value="MltA"/>
    <property type="match status" value="1"/>
</dbReference>
<feature type="chain" id="PRO_5013318485" description="peptidoglycan lytic exotransglycosylase" evidence="6">
    <location>
        <begin position="24"/>
        <end position="367"/>
    </location>
</feature>
<evidence type="ECO:0000259" key="7">
    <source>
        <dbReference type="SMART" id="SM00925"/>
    </source>
</evidence>
<dbReference type="EMBL" id="FUWJ01000003">
    <property type="protein sequence ID" value="SKA05735.1"/>
    <property type="molecule type" value="Genomic_DNA"/>
</dbReference>
<dbReference type="PANTHER" id="PTHR30124:SF0">
    <property type="entry name" value="MEMBRANE-BOUND LYTIC MUREIN TRANSGLYCOSYLASE A"/>
    <property type="match status" value="1"/>
</dbReference>
<dbReference type="Pfam" id="PF06725">
    <property type="entry name" value="3D"/>
    <property type="match status" value="1"/>
</dbReference>
<protein>
    <recommendedName>
        <fullName evidence="2">peptidoglycan lytic exotransglycosylase</fullName>
        <ecNumber evidence="2">4.2.2.n1</ecNumber>
    </recommendedName>
    <alternativeName>
        <fullName evidence="5">Murein hydrolase A</fullName>
    </alternativeName>
</protein>
<dbReference type="SUPFAM" id="SSF50685">
    <property type="entry name" value="Barwin-like endoglucanases"/>
    <property type="match status" value="1"/>
</dbReference>
<accession>A0A1T4QPV9</accession>
<dbReference type="SMART" id="SM00925">
    <property type="entry name" value="MltA"/>
    <property type="match status" value="1"/>
</dbReference>
<reference evidence="9" key="1">
    <citation type="submission" date="2017-02" db="EMBL/GenBank/DDBJ databases">
        <authorList>
            <person name="Varghese N."/>
            <person name="Submissions S."/>
        </authorList>
    </citation>
    <scope>NUCLEOTIDE SEQUENCE [LARGE SCALE GENOMIC DNA]</scope>
    <source>
        <strain evidence="9">ATCC 27094</strain>
    </source>
</reference>
<dbReference type="PANTHER" id="PTHR30124">
    <property type="entry name" value="MEMBRANE-BOUND LYTIC MUREIN TRANSGLYCOSYLASE A"/>
    <property type="match status" value="1"/>
</dbReference>
<dbReference type="RefSeq" id="WP_085935049.1">
    <property type="nucleotide sequence ID" value="NZ_FUWJ01000003.1"/>
</dbReference>
<dbReference type="Pfam" id="PF03562">
    <property type="entry name" value="MltA"/>
    <property type="match status" value="1"/>
</dbReference>
<evidence type="ECO:0000256" key="5">
    <source>
        <dbReference type="ARBA" id="ARBA00030918"/>
    </source>
</evidence>
<dbReference type="OrthoDB" id="9783686at2"/>